<evidence type="ECO:0008006" key="3">
    <source>
        <dbReference type="Google" id="ProtNLM"/>
    </source>
</evidence>
<accession>A0A1Y5Y408</accession>
<dbReference type="EMBL" id="FWXV01000011">
    <property type="protein sequence ID" value="SMD25378.1"/>
    <property type="molecule type" value="Genomic_DNA"/>
</dbReference>
<keyword evidence="2" id="KW-1185">Reference proteome</keyword>
<dbReference type="Gene3D" id="3.10.450.50">
    <property type="match status" value="2"/>
</dbReference>
<sequence length="309" mass="33736">MNGATSPESVDHGVMATRRNLLQAAVVTAALIPAGTANAADRSSIEARLKAYFRDKSNRDVDATMAHFSRSSMAYGDAAVGALSVTWEEQRSRFAEFMPNWPATSVSQPLRIVGYGDSAIVFFYNSPGMFGPVEIRAVAAVNYRNSKIVRWVDYWDGRHFGIENFEAIRRPEFPPDFRESLGGKASRLAERVARGLADALRTRNIAAAVGFFDLHGVIEDLPSHIQVVGHRSIEAFLTTASLPYMGAGTRVRHVVNGGYEWSADGPVKLGITALETNRDGKITRMTSVWDGSRISRDALITLAGATVEE</sequence>
<dbReference type="AlphaFoldDB" id="A0A1Y5Y408"/>
<dbReference type="InterPro" id="IPR006311">
    <property type="entry name" value="TAT_signal"/>
</dbReference>
<dbReference type="PROSITE" id="PS51318">
    <property type="entry name" value="TAT"/>
    <property type="match status" value="1"/>
</dbReference>
<organism evidence="1 2">
    <name type="scientific">Kibdelosporangium aridum</name>
    <dbReference type="NCBI Taxonomy" id="2030"/>
    <lineage>
        <taxon>Bacteria</taxon>
        <taxon>Bacillati</taxon>
        <taxon>Actinomycetota</taxon>
        <taxon>Actinomycetes</taxon>
        <taxon>Pseudonocardiales</taxon>
        <taxon>Pseudonocardiaceae</taxon>
        <taxon>Kibdelosporangium</taxon>
    </lineage>
</organism>
<dbReference type="InterPro" id="IPR032710">
    <property type="entry name" value="NTF2-like_dom_sf"/>
</dbReference>
<gene>
    <name evidence="1" type="ORF">SAMN05661093_09075</name>
</gene>
<reference evidence="1 2" key="1">
    <citation type="submission" date="2017-04" db="EMBL/GenBank/DDBJ databases">
        <authorList>
            <person name="Afonso C.L."/>
            <person name="Miller P.J."/>
            <person name="Scott M.A."/>
            <person name="Spackman E."/>
            <person name="Goraichik I."/>
            <person name="Dimitrov K.M."/>
            <person name="Suarez D.L."/>
            <person name="Swayne D.E."/>
        </authorList>
    </citation>
    <scope>NUCLEOTIDE SEQUENCE [LARGE SCALE GENOMIC DNA]</scope>
    <source>
        <strain evidence="1 2">DSM 43828</strain>
    </source>
</reference>
<dbReference type="SUPFAM" id="SSF54427">
    <property type="entry name" value="NTF2-like"/>
    <property type="match status" value="2"/>
</dbReference>
<protein>
    <recommendedName>
        <fullName evidence="3">SnoaL-like domain-containing protein</fullName>
    </recommendedName>
</protein>
<evidence type="ECO:0000313" key="1">
    <source>
        <dbReference type="EMBL" id="SMD25378.1"/>
    </source>
</evidence>
<proteinExistence type="predicted"/>
<name>A0A1Y5Y408_KIBAR</name>
<dbReference type="Proteomes" id="UP000192674">
    <property type="component" value="Unassembled WGS sequence"/>
</dbReference>
<evidence type="ECO:0000313" key="2">
    <source>
        <dbReference type="Proteomes" id="UP000192674"/>
    </source>
</evidence>